<evidence type="ECO:0008006" key="16">
    <source>
        <dbReference type="Google" id="ProtNLM"/>
    </source>
</evidence>
<evidence type="ECO:0000256" key="2">
    <source>
        <dbReference type="ARBA" id="ARBA00022475"/>
    </source>
</evidence>
<feature type="transmembrane region" description="Helical" evidence="13">
    <location>
        <begin position="30"/>
        <end position="55"/>
    </location>
</feature>
<evidence type="ECO:0000256" key="5">
    <source>
        <dbReference type="ARBA" id="ARBA00022725"/>
    </source>
</evidence>
<dbReference type="GeneTree" id="ENSGT00930000152706"/>
<evidence type="ECO:0000256" key="13">
    <source>
        <dbReference type="SAM" id="Phobius"/>
    </source>
</evidence>
<evidence type="ECO:0000313" key="14">
    <source>
        <dbReference type="Ensembl" id="ENSEBUP00000020138.1"/>
    </source>
</evidence>
<name>A0A8C4QSZ3_EPTBU</name>
<evidence type="ECO:0000256" key="6">
    <source>
        <dbReference type="ARBA" id="ARBA00022989"/>
    </source>
</evidence>
<dbReference type="PANTHER" id="PTHR24242:SF253">
    <property type="entry name" value="OLFACTORY RECEPTOR-RELATED"/>
    <property type="match status" value="1"/>
</dbReference>
<comment type="subcellular location">
    <subcellularLocation>
        <location evidence="1">Cell membrane</location>
        <topology evidence="1">Multi-pass membrane protein</topology>
    </subcellularLocation>
</comment>
<feature type="transmembrane region" description="Helical" evidence="13">
    <location>
        <begin position="146"/>
        <end position="172"/>
    </location>
</feature>
<dbReference type="AlphaFoldDB" id="A0A8C4QSZ3"/>
<feature type="transmembrane region" description="Helical" evidence="13">
    <location>
        <begin position="62"/>
        <end position="89"/>
    </location>
</feature>
<dbReference type="Ensembl" id="ENSEBUT00000020714.1">
    <property type="protein sequence ID" value="ENSEBUP00000020138.1"/>
    <property type="gene ID" value="ENSEBUG00000012496.1"/>
</dbReference>
<keyword evidence="12" id="KW-0807">Transducer</keyword>
<keyword evidence="15" id="KW-1185">Reference proteome</keyword>
<evidence type="ECO:0000256" key="3">
    <source>
        <dbReference type="ARBA" id="ARBA00022606"/>
    </source>
</evidence>
<protein>
    <recommendedName>
        <fullName evidence="16">G-protein coupled receptors family 1 profile domain-containing protein</fullName>
    </recommendedName>
</protein>
<keyword evidence="7" id="KW-0297">G-protein coupled receptor</keyword>
<dbReference type="Proteomes" id="UP000694388">
    <property type="component" value="Unplaced"/>
</dbReference>
<feature type="transmembrane region" description="Helical" evidence="13">
    <location>
        <begin position="95"/>
        <end position="117"/>
    </location>
</feature>
<evidence type="ECO:0000256" key="11">
    <source>
        <dbReference type="ARBA" id="ARBA00023180"/>
    </source>
</evidence>
<feature type="transmembrane region" description="Helical" evidence="13">
    <location>
        <begin position="274"/>
        <end position="294"/>
    </location>
</feature>
<dbReference type="GO" id="GO:0004930">
    <property type="term" value="F:G protein-coupled receptor activity"/>
    <property type="evidence" value="ECO:0007669"/>
    <property type="project" value="UniProtKB-KW"/>
</dbReference>
<dbReference type="PANTHER" id="PTHR24242">
    <property type="entry name" value="G-PROTEIN COUPLED RECEPTOR"/>
    <property type="match status" value="1"/>
</dbReference>
<keyword evidence="3" id="KW-0716">Sensory transduction</keyword>
<organism evidence="14 15">
    <name type="scientific">Eptatretus burgeri</name>
    <name type="common">Inshore hagfish</name>
    <dbReference type="NCBI Taxonomy" id="7764"/>
    <lineage>
        <taxon>Eukaryota</taxon>
        <taxon>Metazoa</taxon>
        <taxon>Chordata</taxon>
        <taxon>Craniata</taxon>
        <taxon>Vertebrata</taxon>
        <taxon>Cyclostomata</taxon>
        <taxon>Myxini</taxon>
        <taxon>Myxiniformes</taxon>
        <taxon>Myxinidae</taxon>
        <taxon>Eptatretinae</taxon>
        <taxon>Eptatretus</taxon>
    </lineage>
</organism>
<accession>A0A8C4QSZ3</accession>
<evidence type="ECO:0000256" key="9">
    <source>
        <dbReference type="ARBA" id="ARBA00023157"/>
    </source>
</evidence>
<dbReference type="SUPFAM" id="SSF81321">
    <property type="entry name" value="Family A G protein-coupled receptor-like"/>
    <property type="match status" value="1"/>
</dbReference>
<dbReference type="InterPro" id="IPR000725">
    <property type="entry name" value="Olfact_rcpt"/>
</dbReference>
<keyword evidence="11" id="KW-0325">Glycoprotein</keyword>
<keyword evidence="10" id="KW-0675">Receptor</keyword>
<keyword evidence="2" id="KW-1003">Cell membrane</keyword>
<reference evidence="14" key="1">
    <citation type="submission" date="2025-08" db="UniProtKB">
        <authorList>
            <consortium name="Ensembl"/>
        </authorList>
    </citation>
    <scope>IDENTIFICATION</scope>
</reference>
<dbReference type="Pfam" id="PF13853">
    <property type="entry name" value="7tm_4"/>
    <property type="match status" value="1"/>
</dbReference>
<evidence type="ECO:0000256" key="8">
    <source>
        <dbReference type="ARBA" id="ARBA00023136"/>
    </source>
</evidence>
<keyword evidence="6 13" id="KW-1133">Transmembrane helix</keyword>
<sequence length="315" mass="36203">MNVNQTEPYMHPTFITLDASSFPHEGPWRVIIHSLVPLALFAIMLNLGVLGACVMRRFDKPMVFYIALCVIADTLWVCVITATFVRGLLGVKRHVYFTECLLHVCSINCVGHSQLLIQWMMDVDRYWAIFWPYSYARFMAKKRGMFFLAFCIISLGIITKLFDGIFASLLYFCKHELIISEGFCMVGFLLNISCGGKTSSNLTCSYCDIFFVHIVNHHHHFYLLEDHPHFSSTFSNKALHTCCTQIMVFVLKVGSRMAFVISVRLGDHSVSFRLILYILCIFTSPIADPLIYGLRTKEIREPLTRLYQRASKNYL</sequence>
<dbReference type="InterPro" id="IPR050939">
    <property type="entry name" value="Olfactory_GPCR1"/>
</dbReference>
<keyword evidence="5" id="KW-0552">Olfaction</keyword>
<evidence type="ECO:0000256" key="7">
    <source>
        <dbReference type="ARBA" id="ARBA00023040"/>
    </source>
</evidence>
<evidence type="ECO:0000256" key="4">
    <source>
        <dbReference type="ARBA" id="ARBA00022692"/>
    </source>
</evidence>
<keyword evidence="8 13" id="KW-0472">Membrane</keyword>
<keyword evidence="4 13" id="KW-0812">Transmembrane</keyword>
<reference evidence="14" key="2">
    <citation type="submission" date="2025-09" db="UniProtKB">
        <authorList>
            <consortium name="Ensembl"/>
        </authorList>
    </citation>
    <scope>IDENTIFICATION</scope>
</reference>
<dbReference type="Gene3D" id="1.20.1070.10">
    <property type="entry name" value="Rhodopsin 7-helix transmembrane proteins"/>
    <property type="match status" value="1"/>
</dbReference>
<keyword evidence="9" id="KW-1015">Disulfide bond</keyword>
<dbReference type="GO" id="GO:0004984">
    <property type="term" value="F:olfactory receptor activity"/>
    <property type="evidence" value="ECO:0007669"/>
    <property type="project" value="InterPro"/>
</dbReference>
<evidence type="ECO:0000256" key="12">
    <source>
        <dbReference type="ARBA" id="ARBA00023224"/>
    </source>
</evidence>
<proteinExistence type="predicted"/>
<evidence type="ECO:0000256" key="1">
    <source>
        <dbReference type="ARBA" id="ARBA00004651"/>
    </source>
</evidence>
<evidence type="ECO:0000256" key="10">
    <source>
        <dbReference type="ARBA" id="ARBA00023170"/>
    </source>
</evidence>
<dbReference type="GO" id="GO:0005886">
    <property type="term" value="C:plasma membrane"/>
    <property type="evidence" value="ECO:0007669"/>
    <property type="project" value="UniProtKB-SubCell"/>
</dbReference>
<evidence type="ECO:0000313" key="15">
    <source>
        <dbReference type="Proteomes" id="UP000694388"/>
    </source>
</evidence>